<proteinExistence type="predicted"/>
<name>A0A5N7B1M8_9EURO</name>
<dbReference type="AlphaFoldDB" id="A0A5N7B1M8"/>
<evidence type="ECO:0000313" key="1">
    <source>
        <dbReference type="EMBL" id="KAE8376017.1"/>
    </source>
</evidence>
<dbReference type="EMBL" id="ML736249">
    <property type="protein sequence ID" value="KAE8376017.1"/>
    <property type="molecule type" value="Genomic_DNA"/>
</dbReference>
<sequence>MYDRDPFQFFNDESVPSNVRRVILGVFRSWDMTVTDYDYVNYFKPNGLLHLGPSPTIGRAALAQAHDTLFDPVKEPMLSSKHFVDLLFTLPGQPAGKIEAVVTGLQEIVLRDGTELALGYASWVILSESQEEGYELQAEHWRVFRDDVELVACIKNLPPVEEVA</sequence>
<organism evidence="1 2">
    <name type="scientific">Aspergillus bertholletiae</name>
    <dbReference type="NCBI Taxonomy" id="1226010"/>
    <lineage>
        <taxon>Eukaryota</taxon>
        <taxon>Fungi</taxon>
        <taxon>Dikarya</taxon>
        <taxon>Ascomycota</taxon>
        <taxon>Pezizomycotina</taxon>
        <taxon>Eurotiomycetes</taxon>
        <taxon>Eurotiomycetidae</taxon>
        <taxon>Eurotiales</taxon>
        <taxon>Aspergillaceae</taxon>
        <taxon>Aspergillus</taxon>
        <taxon>Aspergillus subgen. Circumdati</taxon>
    </lineage>
</organism>
<reference evidence="1 2" key="1">
    <citation type="submission" date="2019-04" db="EMBL/GenBank/DDBJ databases">
        <title>Friends and foes A comparative genomics studyof 23 Aspergillus species from section Flavi.</title>
        <authorList>
            <consortium name="DOE Joint Genome Institute"/>
            <person name="Kjaerbolling I."/>
            <person name="Vesth T."/>
            <person name="Frisvad J.C."/>
            <person name="Nybo J.L."/>
            <person name="Theobald S."/>
            <person name="Kildgaard S."/>
            <person name="Isbrandt T."/>
            <person name="Kuo A."/>
            <person name="Sato A."/>
            <person name="Lyhne E.K."/>
            <person name="Kogle M.E."/>
            <person name="Wiebenga A."/>
            <person name="Kun R.S."/>
            <person name="Lubbers R.J."/>
            <person name="Makela M.R."/>
            <person name="Barry K."/>
            <person name="Chovatia M."/>
            <person name="Clum A."/>
            <person name="Daum C."/>
            <person name="Haridas S."/>
            <person name="He G."/>
            <person name="LaButti K."/>
            <person name="Lipzen A."/>
            <person name="Mondo S."/>
            <person name="Riley R."/>
            <person name="Salamov A."/>
            <person name="Simmons B.A."/>
            <person name="Magnuson J.K."/>
            <person name="Henrissat B."/>
            <person name="Mortensen U.H."/>
            <person name="Larsen T.O."/>
            <person name="Devries R.P."/>
            <person name="Grigoriev I.V."/>
            <person name="Machida M."/>
            <person name="Baker S.E."/>
            <person name="Andersen M.R."/>
        </authorList>
    </citation>
    <scope>NUCLEOTIDE SEQUENCE [LARGE SCALE GENOMIC DNA]</scope>
    <source>
        <strain evidence="1 2">IBT 29228</strain>
    </source>
</reference>
<dbReference type="Proteomes" id="UP000326198">
    <property type="component" value="Unassembled WGS sequence"/>
</dbReference>
<protein>
    <recommendedName>
        <fullName evidence="3">SnoaL-like domain-containing protein</fullName>
    </recommendedName>
</protein>
<dbReference type="OrthoDB" id="4137584at2759"/>
<evidence type="ECO:0000313" key="2">
    <source>
        <dbReference type="Proteomes" id="UP000326198"/>
    </source>
</evidence>
<evidence type="ECO:0008006" key="3">
    <source>
        <dbReference type="Google" id="ProtNLM"/>
    </source>
</evidence>
<accession>A0A5N7B1M8</accession>
<gene>
    <name evidence="1" type="ORF">BDV26DRAFT_294532</name>
</gene>
<keyword evidence="2" id="KW-1185">Reference proteome</keyword>